<dbReference type="PROSITE" id="PS50110">
    <property type="entry name" value="RESPONSE_REGULATORY"/>
    <property type="match status" value="1"/>
</dbReference>
<evidence type="ECO:0000256" key="2">
    <source>
        <dbReference type="PROSITE-ProRule" id="PRU00169"/>
    </source>
</evidence>
<protein>
    <submittedName>
        <fullName evidence="5">Two-component response regulator-like PRR95</fullName>
    </submittedName>
</protein>
<dbReference type="PANTHER" id="PTHR43874">
    <property type="entry name" value="TWO-COMPONENT RESPONSE REGULATOR"/>
    <property type="match status" value="1"/>
</dbReference>
<evidence type="ECO:0000256" key="3">
    <source>
        <dbReference type="SAM" id="MobiDB-lite"/>
    </source>
</evidence>
<gene>
    <name evidence="5" type="primary">PRR95_9</name>
    <name evidence="5" type="ORF">g.94345</name>
</gene>
<evidence type="ECO:0000259" key="4">
    <source>
        <dbReference type="PROSITE" id="PS50110"/>
    </source>
</evidence>
<dbReference type="Pfam" id="PF00072">
    <property type="entry name" value="Response_reg"/>
    <property type="match status" value="1"/>
</dbReference>
<comment type="caution">
    <text evidence="2">Lacks conserved residue(s) required for the propagation of feature annotation.</text>
</comment>
<dbReference type="GO" id="GO:0009736">
    <property type="term" value="P:cytokinin-activated signaling pathway"/>
    <property type="evidence" value="ECO:0007669"/>
    <property type="project" value="InterPro"/>
</dbReference>
<feature type="compositionally biased region" description="Low complexity" evidence="3">
    <location>
        <begin position="167"/>
        <end position="180"/>
    </location>
</feature>
<dbReference type="Gene3D" id="3.40.50.2300">
    <property type="match status" value="1"/>
</dbReference>
<evidence type="ECO:0000313" key="5">
    <source>
        <dbReference type="EMBL" id="JAT47675.1"/>
    </source>
</evidence>
<dbReference type="SMART" id="SM00448">
    <property type="entry name" value="REC"/>
    <property type="match status" value="1"/>
</dbReference>
<keyword evidence="1" id="KW-0902">Two-component regulatory system</keyword>
<feature type="region of interest" description="Disordered" evidence="3">
    <location>
        <begin position="167"/>
        <end position="210"/>
    </location>
</feature>
<dbReference type="GO" id="GO:0000160">
    <property type="term" value="P:phosphorelay signal transduction system"/>
    <property type="evidence" value="ECO:0007669"/>
    <property type="project" value="UniProtKB-KW"/>
</dbReference>
<sequence length="414" mass="45857">MAMAAVGDGAEGGGRFLPQVCIRVLLVEADESTRRIIAALLGRCNYKVDAAADGLKAWEILKEKSQNIDLVLTETELPSVSGYGLLTLIMEHEICKNIPVIMMSSHDSIKMVFKCMMKGAADFLVKPIRKNELRNLWQHVWRRHSSNGGPDGTCGHQVENLTYQKSEANSENNAASNHSSDFADSLQKNRECSKKGSDTQSSCTRPETEAESAYMQNIQEQRQPNCINSSVVNHTRDLQGDTCDKLDEELPMFESEAEDRLALGGAHCSQVINSSDCILEEEDPDARVTTKKIEMSTSYVENVNIQYGNTEQKFGQSKPSGEVDLIGAMDHQSQCNYGSKSSSVVQADVSDDDILDATKDQQFRPLLELSLKRCQHLITDNQDKDELNLLNHSHSSAFSRYNSKTLPSPLSTSN</sequence>
<feature type="compositionally biased region" description="Basic and acidic residues" evidence="3">
    <location>
        <begin position="187"/>
        <end position="197"/>
    </location>
</feature>
<accession>A0A1D1XZ75</accession>
<proteinExistence type="predicted"/>
<dbReference type="PANTHER" id="PTHR43874:SF146">
    <property type="entry name" value="TWO-COMPONENT RESPONSE REGULATOR-LIKE APRR9"/>
    <property type="match status" value="1"/>
</dbReference>
<organism evidence="5">
    <name type="scientific">Anthurium amnicola</name>
    <dbReference type="NCBI Taxonomy" id="1678845"/>
    <lineage>
        <taxon>Eukaryota</taxon>
        <taxon>Viridiplantae</taxon>
        <taxon>Streptophyta</taxon>
        <taxon>Embryophyta</taxon>
        <taxon>Tracheophyta</taxon>
        <taxon>Spermatophyta</taxon>
        <taxon>Magnoliopsida</taxon>
        <taxon>Liliopsida</taxon>
        <taxon>Araceae</taxon>
        <taxon>Pothoideae</taxon>
        <taxon>Potheae</taxon>
        <taxon>Anthurium</taxon>
    </lineage>
</organism>
<dbReference type="EMBL" id="GDJX01020261">
    <property type="protein sequence ID" value="JAT47675.1"/>
    <property type="molecule type" value="Transcribed_RNA"/>
</dbReference>
<feature type="non-terminal residue" evidence="5">
    <location>
        <position position="414"/>
    </location>
</feature>
<dbReference type="InterPro" id="IPR011006">
    <property type="entry name" value="CheY-like_superfamily"/>
</dbReference>
<reference evidence="5" key="1">
    <citation type="submission" date="2015-07" db="EMBL/GenBank/DDBJ databases">
        <title>Transcriptome Assembly of Anthurium amnicola.</title>
        <authorList>
            <person name="Suzuki J."/>
        </authorList>
    </citation>
    <scope>NUCLEOTIDE SEQUENCE</scope>
</reference>
<evidence type="ECO:0000256" key="1">
    <source>
        <dbReference type="ARBA" id="ARBA00023012"/>
    </source>
</evidence>
<name>A0A1D1XZ75_9ARAE</name>
<dbReference type="SUPFAM" id="SSF52172">
    <property type="entry name" value="CheY-like"/>
    <property type="match status" value="1"/>
</dbReference>
<feature type="domain" description="Response regulatory" evidence="4">
    <location>
        <begin position="23"/>
        <end position="141"/>
    </location>
</feature>
<dbReference type="AlphaFoldDB" id="A0A1D1XZ75"/>
<dbReference type="InterPro" id="IPR001789">
    <property type="entry name" value="Sig_transdc_resp-reg_receiver"/>
</dbReference>
<dbReference type="InterPro" id="IPR045279">
    <property type="entry name" value="ARR-like"/>
</dbReference>